<dbReference type="AlphaFoldDB" id="A0A521B6M5"/>
<proteinExistence type="predicted"/>
<protein>
    <submittedName>
        <fullName evidence="1">Uncharacterized protein</fullName>
    </submittedName>
</protein>
<keyword evidence="2" id="KW-1185">Reference proteome</keyword>
<dbReference type="Proteomes" id="UP000320300">
    <property type="component" value="Unassembled WGS sequence"/>
</dbReference>
<organism evidence="1 2">
    <name type="scientific">Pedobacter westerhofensis</name>
    <dbReference type="NCBI Taxonomy" id="425512"/>
    <lineage>
        <taxon>Bacteria</taxon>
        <taxon>Pseudomonadati</taxon>
        <taxon>Bacteroidota</taxon>
        <taxon>Sphingobacteriia</taxon>
        <taxon>Sphingobacteriales</taxon>
        <taxon>Sphingobacteriaceae</taxon>
        <taxon>Pedobacter</taxon>
    </lineage>
</organism>
<accession>A0A521B6M5</accession>
<dbReference type="EMBL" id="FXTN01000002">
    <property type="protein sequence ID" value="SMO42762.1"/>
    <property type="molecule type" value="Genomic_DNA"/>
</dbReference>
<name>A0A521B6M5_9SPHI</name>
<reference evidence="1 2" key="1">
    <citation type="submission" date="2017-05" db="EMBL/GenBank/DDBJ databases">
        <authorList>
            <person name="Varghese N."/>
            <person name="Submissions S."/>
        </authorList>
    </citation>
    <scope>NUCLEOTIDE SEQUENCE [LARGE SCALE GENOMIC DNA]</scope>
    <source>
        <strain evidence="1 2">DSM 19036</strain>
    </source>
</reference>
<evidence type="ECO:0000313" key="1">
    <source>
        <dbReference type="EMBL" id="SMO42762.1"/>
    </source>
</evidence>
<sequence length="49" mass="6076">MKELHRLYITVKLYFATYIFKPPNKTIATQKSRLQKFFLIAKNWFNFNY</sequence>
<gene>
    <name evidence="1" type="ORF">SAMN06265348_10257</name>
</gene>
<evidence type="ECO:0000313" key="2">
    <source>
        <dbReference type="Proteomes" id="UP000320300"/>
    </source>
</evidence>